<dbReference type="NCBIfam" id="NF005559">
    <property type="entry name" value="PRK07231.1"/>
    <property type="match status" value="1"/>
</dbReference>
<dbReference type="PRINTS" id="PR00080">
    <property type="entry name" value="SDRFAMILY"/>
</dbReference>
<dbReference type="SUPFAM" id="SSF51735">
    <property type="entry name" value="NAD(P)-binding Rossmann-fold domains"/>
    <property type="match status" value="1"/>
</dbReference>
<reference evidence="3" key="1">
    <citation type="submission" date="2022-03" db="EMBL/GenBank/DDBJ databases">
        <title>Complete genome sequence of Caldinitratiruptor microaerophilus.</title>
        <authorList>
            <person name="Mukaiyama R."/>
            <person name="Nishiyama T."/>
            <person name="Ueda K."/>
        </authorList>
    </citation>
    <scope>NUCLEOTIDE SEQUENCE</scope>
    <source>
        <strain evidence="3">JCM 16183</strain>
    </source>
</reference>
<dbReference type="RefSeq" id="WP_264844224.1">
    <property type="nucleotide sequence ID" value="NZ_AP025628.1"/>
</dbReference>
<dbReference type="PANTHER" id="PTHR24321:SF8">
    <property type="entry name" value="ESTRADIOL 17-BETA-DEHYDROGENASE 8-RELATED"/>
    <property type="match status" value="1"/>
</dbReference>
<dbReference type="PRINTS" id="PR00081">
    <property type="entry name" value="GDHRDH"/>
</dbReference>
<proteinExistence type="inferred from homology"/>
<dbReference type="AlphaFoldDB" id="A0AA35CMS0"/>
<dbReference type="GO" id="GO:0008206">
    <property type="term" value="P:bile acid metabolic process"/>
    <property type="evidence" value="ECO:0007669"/>
    <property type="project" value="UniProtKB-ARBA"/>
</dbReference>
<keyword evidence="2" id="KW-0560">Oxidoreductase</keyword>
<dbReference type="FunFam" id="3.40.50.720:FF:000084">
    <property type="entry name" value="Short-chain dehydrogenase reductase"/>
    <property type="match status" value="1"/>
</dbReference>
<evidence type="ECO:0000256" key="2">
    <source>
        <dbReference type="ARBA" id="ARBA00023002"/>
    </source>
</evidence>
<keyword evidence="4" id="KW-1185">Reference proteome</keyword>
<dbReference type="InterPro" id="IPR002347">
    <property type="entry name" value="SDR_fam"/>
</dbReference>
<dbReference type="GO" id="GO:0016491">
    <property type="term" value="F:oxidoreductase activity"/>
    <property type="evidence" value="ECO:0007669"/>
    <property type="project" value="UniProtKB-KW"/>
</dbReference>
<dbReference type="EMBL" id="AP025628">
    <property type="protein sequence ID" value="BDG60160.1"/>
    <property type="molecule type" value="Genomic_DNA"/>
</dbReference>
<dbReference type="Pfam" id="PF13561">
    <property type="entry name" value="adh_short_C2"/>
    <property type="match status" value="1"/>
</dbReference>
<dbReference type="KEGG" id="cmic:caldi_12500"/>
<name>A0AA35CMS0_9FIRM</name>
<protein>
    <submittedName>
        <fullName evidence="3">Oxidoreductase</fullName>
    </submittedName>
</protein>
<dbReference type="PROSITE" id="PS00061">
    <property type="entry name" value="ADH_SHORT"/>
    <property type="match status" value="1"/>
</dbReference>
<comment type="similarity">
    <text evidence="1">Belongs to the short-chain dehydrogenases/reductases (SDR) family.</text>
</comment>
<evidence type="ECO:0000256" key="1">
    <source>
        <dbReference type="ARBA" id="ARBA00006484"/>
    </source>
</evidence>
<sequence length="245" mass="25672">MPLVGKVAVVTGAAQGIGRSIAQAFAGAGARVVVADVQEEKGRAVAGEVGGLFVRTDVSDARSVENLFADVHRTCGRVDVLVNNAGIAGFGSMFAEDAEERWHRVLGVNLTGAFLCARQAASLMKATGGGAIINISSTRAFQSEPDSEAYGASKAGLLGLNHALAVSLGRYGIRVNAICPGWIETEDYDQLRPEDHAQHPAGRVGRPEDIARAALFLADPDQSGFLTGQHIVIDGGMTVKMIYLE</sequence>
<evidence type="ECO:0000313" key="3">
    <source>
        <dbReference type="EMBL" id="BDG60160.1"/>
    </source>
</evidence>
<dbReference type="InterPro" id="IPR036291">
    <property type="entry name" value="NAD(P)-bd_dom_sf"/>
</dbReference>
<dbReference type="Gene3D" id="3.40.50.720">
    <property type="entry name" value="NAD(P)-binding Rossmann-like Domain"/>
    <property type="match status" value="1"/>
</dbReference>
<evidence type="ECO:0000313" key="4">
    <source>
        <dbReference type="Proteomes" id="UP001163687"/>
    </source>
</evidence>
<gene>
    <name evidence="3" type="ORF">caldi_12500</name>
</gene>
<organism evidence="3 4">
    <name type="scientific">Caldinitratiruptor microaerophilus</name>
    <dbReference type="NCBI Taxonomy" id="671077"/>
    <lineage>
        <taxon>Bacteria</taxon>
        <taxon>Bacillati</taxon>
        <taxon>Bacillota</taxon>
        <taxon>Clostridia</taxon>
        <taxon>Eubacteriales</taxon>
        <taxon>Symbiobacteriaceae</taxon>
        <taxon>Caldinitratiruptor</taxon>
    </lineage>
</organism>
<dbReference type="Proteomes" id="UP001163687">
    <property type="component" value="Chromosome"/>
</dbReference>
<accession>A0AA35CMS0</accession>
<dbReference type="PANTHER" id="PTHR24321">
    <property type="entry name" value="DEHYDROGENASES, SHORT CHAIN"/>
    <property type="match status" value="1"/>
</dbReference>
<dbReference type="InterPro" id="IPR020904">
    <property type="entry name" value="Sc_DH/Rdtase_CS"/>
</dbReference>